<dbReference type="EMBL" id="CT868652">
    <property type="protein sequence ID" value="CAK88861.1"/>
    <property type="molecule type" value="Genomic_DNA"/>
</dbReference>
<dbReference type="OMA" id="QQAKHFK"/>
<protein>
    <recommendedName>
        <fullName evidence="3">ETS domain-containing protein</fullName>
    </recommendedName>
</protein>
<evidence type="ECO:0000313" key="2">
    <source>
        <dbReference type="Proteomes" id="UP000000600"/>
    </source>
</evidence>
<organism evidence="1 2">
    <name type="scientific">Paramecium tetraurelia</name>
    <dbReference type="NCBI Taxonomy" id="5888"/>
    <lineage>
        <taxon>Eukaryota</taxon>
        <taxon>Sar</taxon>
        <taxon>Alveolata</taxon>
        <taxon>Ciliophora</taxon>
        <taxon>Intramacronucleata</taxon>
        <taxon>Oligohymenophorea</taxon>
        <taxon>Peniculida</taxon>
        <taxon>Parameciidae</taxon>
        <taxon>Paramecium</taxon>
    </lineage>
</organism>
<dbReference type="KEGG" id="ptm:GSPATT00022029001"/>
<reference evidence="1 2" key="1">
    <citation type="journal article" date="2006" name="Nature">
        <title>Global trends of whole-genome duplications revealed by the ciliate Paramecium tetraurelia.</title>
        <authorList>
            <consortium name="Genoscope"/>
            <person name="Aury J.-M."/>
            <person name="Jaillon O."/>
            <person name="Duret L."/>
            <person name="Noel B."/>
            <person name="Jubin C."/>
            <person name="Porcel B.M."/>
            <person name="Segurens B."/>
            <person name="Daubin V."/>
            <person name="Anthouard V."/>
            <person name="Aiach N."/>
            <person name="Arnaiz O."/>
            <person name="Billaut A."/>
            <person name="Beisson J."/>
            <person name="Blanc I."/>
            <person name="Bouhouche K."/>
            <person name="Camara F."/>
            <person name="Duharcourt S."/>
            <person name="Guigo R."/>
            <person name="Gogendeau D."/>
            <person name="Katinka M."/>
            <person name="Keller A.-M."/>
            <person name="Kissmehl R."/>
            <person name="Klotz C."/>
            <person name="Koll F."/>
            <person name="Le Moue A."/>
            <person name="Lepere C."/>
            <person name="Malinsky S."/>
            <person name="Nowacki M."/>
            <person name="Nowak J.K."/>
            <person name="Plattner H."/>
            <person name="Poulain J."/>
            <person name="Ruiz F."/>
            <person name="Serrano V."/>
            <person name="Zagulski M."/>
            <person name="Dessen P."/>
            <person name="Betermier M."/>
            <person name="Weissenbach J."/>
            <person name="Scarpelli C."/>
            <person name="Schachter V."/>
            <person name="Sperling L."/>
            <person name="Meyer E."/>
            <person name="Cohen J."/>
            <person name="Wincker P."/>
        </authorList>
    </citation>
    <scope>NUCLEOTIDE SEQUENCE [LARGE SCALE GENOMIC DNA]</scope>
    <source>
        <strain evidence="1 2">Stock d4-2</strain>
    </source>
</reference>
<proteinExistence type="predicted"/>
<sequence>MSQESFQNQIIQQQIQLQNVYRSFDGADSRIKMDHFLKVQSQFIKCFNNLIRHQNNKKKSGIIVLPYQGAQFYVHFKDEINLKKAKVFESTDSNFGQFSLLKPQLPFIPFSPFQTIPPHYSQELLFQRMNPMMQSQDRFPAQPKQTKQQAKHFKLKEKFLVFSGKAEESQSYHSEDQDYDEKVSDHSFSIRKSKKINKVNDTKNITKNFSKAIISYITQNKDIGLRLLDAREFEDFMTILKEKKNKMTNIQQLRELWVDCDDEKLKQFNHTFRIFRYSNIVKYNSQYFLRQQSVAYIYNSRIMNTGWHLKYRYNLLRALREPQNFKYIKDI</sequence>
<dbReference type="AlphaFoldDB" id="A0E0P4"/>
<dbReference type="RefSeq" id="XP_001456258.1">
    <property type="nucleotide sequence ID" value="XM_001456221.2"/>
</dbReference>
<dbReference type="Proteomes" id="UP000000600">
    <property type="component" value="Unassembled WGS sequence"/>
</dbReference>
<dbReference type="GeneID" id="5042047"/>
<evidence type="ECO:0008006" key="3">
    <source>
        <dbReference type="Google" id="ProtNLM"/>
    </source>
</evidence>
<name>A0E0P4_PARTE</name>
<dbReference type="OrthoDB" id="293139at2759"/>
<gene>
    <name evidence="1" type="ORF">GSPATT00022029001</name>
</gene>
<dbReference type="HOGENOM" id="CLU_840606_0_0_1"/>
<evidence type="ECO:0000313" key="1">
    <source>
        <dbReference type="EMBL" id="CAK88861.1"/>
    </source>
</evidence>
<keyword evidence="2" id="KW-1185">Reference proteome</keyword>
<dbReference type="InParanoid" id="A0E0P4"/>
<accession>A0E0P4</accession>